<keyword evidence="7" id="KW-1185">Reference proteome</keyword>
<dbReference type="Gene3D" id="3.90.550.10">
    <property type="entry name" value="Spore Coat Polysaccharide Biosynthesis Protein SpsA, Chain A"/>
    <property type="match status" value="1"/>
</dbReference>
<evidence type="ECO:0000259" key="4">
    <source>
        <dbReference type="Pfam" id="PF08241"/>
    </source>
</evidence>
<dbReference type="CDD" id="cd00761">
    <property type="entry name" value="Glyco_tranf_GTA_type"/>
    <property type="match status" value="1"/>
</dbReference>
<dbReference type="InterPro" id="IPR050834">
    <property type="entry name" value="Glycosyltransf_2"/>
</dbReference>
<dbReference type="SUPFAM" id="SSF53335">
    <property type="entry name" value="S-adenosyl-L-methionine-dependent methyltransferases"/>
    <property type="match status" value="2"/>
</dbReference>
<evidence type="ECO:0000259" key="5">
    <source>
        <dbReference type="Pfam" id="PF13524"/>
    </source>
</evidence>
<dbReference type="InterPro" id="IPR029044">
    <property type="entry name" value="Nucleotide-diphossugar_trans"/>
</dbReference>
<proteinExistence type="predicted"/>
<dbReference type="SUPFAM" id="SSF53448">
    <property type="entry name" value="Nucleotide-diphospho-sugar transferases"/>
    <property type="match status" value="1"/>
</dbReference>
<dbReference type="Pfam" id="PF08241">
    <property type="entry name" value="Methyltransf_11"/>
    <property type="match status" value="1"/>
</dbReference>
<dbReference type="PANTHER" id="PTHR43685:SF2">
    <property type="entry name" value="GLYCOSYLTRANSFERASE 2-LIKE DOMAIN-CONTAINING PROTEIN"/>
    <property type="match status" value="1"/>
</dbReference>
<organism evidence="6 7">
    <name type="scientific">Ancylobacter crimeensis</name>
    <dbReference type="NCBI Taxonomy" id="2579147"/>
    <lineage>
        <taxon>Bacteria</taxon>
        <taxon>Pseudomonadati</taxon>
        <taxon>Pseudomonadota</taxon>
        <taxon>Alphaproteobacteria</taxon>
        <taxon>Hyphomicrobiales</taxon>
        <taxon>Xanthobacteraceae</taxon>
        <taxon>Ancylobacter</taxon>
    </lineage>
</organism>
<feature type="coiled-coil region" evidence="1">
    <location>
        <begin position="282"/>
        <end position="344"/>
    </location>
</feature>
<keyword evidence="1" id="KW-0175">Coiled coil</keyword>
<dbReference type="CDD" id="cd02440">
    <property type="entry name" value="AdoMet_MTases"/>
    <property type="match status" value="1"/>
</dbReference>
<keyword evidence="6" id="KW-0328">Glycosyltransferase</keyword>
<dbReference type="Pfam" id="PF13524">
    <property type="entry name" value="Glyco_trans_1_2"/>
    <property type="match status" value="1"/>
</dbReference>
<dbReference type="InterPro" id="IPR001173">
    <property type="entry name" value="Glyco_trans_2-like"/>
</dbReference>
<evidence type="ECO:0000256" key="2">
    <source>
        <dbReference type="SAM" id="MobiDB-lite"/>
    </source>
</evidence>
<dbReference type="InterPro" id="IPR055259">
    <property type="entry name" value="YkvP/CgeB_Glyco_trans-like"/>
</dbReference>
<evidence type="ECO:0000259" key="3">
    <source>
        <dbReference type="Pfam" id="PF00535"/>
    </source>
</evidence>
<comment type="caution">
    <text evidence="6">The sequence shown here is derived from an EMBL/GenBank/DDBJ whole genome shotgun (WGS) entry which is preliminary data.</text>
</comment>
<evidence type="ECO:0000313" key="7">
    <source>
        <dbReference type="Proteomes" id="UP001203284"/>
    </source>
</evidence>
<dbReference type="Proteomes" id="UP001203284">
    <property type="component" value="Unassembled WGS sequence"/>
</dbReference>
<name>A0ABT0DEK6_9HYPH</name>
<keyword evidence="6" id="KW-0808">Transferase</keyword>
<dbReference type="Pfam" id="PF00535">
    <property type="entry name" value="Glycos_transf_2"/>
    <property type="match status" value="1"/>
</dbReference>
<dbReference type="RefSeq" id="WP_247030305.1">
    <property type="nucleotide sequence ID" value="NZ_JALKCH010000011.1"/>
</dbReference>
<dbReference type="SUPFAM" id="SSF158997">
    <property type="entry name" value="Trm112p-like"/>
    <property type="match status" value="1"/>
</dbReference>
<dbReference type="EMBL" id="JALKCH010000011">
    <property type="protein sequence ID" value="MCK0198405.1"/>
    <property type="molecule type" value="Genomic_DNA"/>
</dbReference>
<dbReference type="PANTHER" id="PTHR43685">
    <property type="entry name" value="GLYCOSYLTRANSFERASE"/>
    <property type="match status" value="1"/>
</dbReference>
<feature type="domain" description="Glycosyltransferase 2-like" evidence="3">
    <location>
        <begin position="900"/>
        <end position="1025"/>
    </location>
</feature>
<dbReference type="Gene3D" id="3.40.50.2000">
    <property type="entry name" value="Glycogen Phosphorylase B"/>
    <property type="match status" value="1"/>
</dbReference>
<sequence length="1434" mass="160742">MSILPTDPGSSDSQPHASNAAERDSSLDIFASPALEPIFYPPALLGKPSAWWSHVPFAFWAMTACRPRLFVELGSHYGVSYAAFCEANLLGNLGAQCIAVDTWKGDEHAGTYGDEIYDELRSFNEQKYSAFSTLIRSTFVDALGWVRDGSVDLLHIDGRHRYEDVVEDFQSWLPKLSDRAVVLFHDTNARERDFGVHRAFAELKERYATFEFLHGHGLGIAIVGKNAPAAMTALCSLTDTTKIAAIRNRFNRVGSLWYQTTREQIGAEAHGRAMAEQDESWRQRLNAAAHEAAEHLRLAEAELGSVRNMRDRTASRLAALRSEVEALNEELAVALERNAEAAALLARQETTRAVRNRPAEKKQGRRKSPAALDRLLQVLRPRRRRRVPGEETLSASALFDRDWYLATYPDVGAIGMEPVVHYALYGAQEGRDPGPRFSTSDYLARNPDVGALGINPLVHYELHGQVENRAGGMRGGADTAAVGESTRNILPRLKRRQSLLWVSSETNTPGHLYRVMRYVKAAQDNDAHADWVDVRDVDTALGKARRCDAVIFWRVPWSAEAERIVAAAREAGATVLFDVDDLMIDPQFAKTEIIDGIRSQHLTDAGVQGFYAQMRRMMMEADLCCTTTEELAFHMRWAGKPTFILPNGFDDATHDLSLLAARKWRDERDGLIRIGYAGGSRTHQKDFGLAVPGIAAALRNNPDCRLVLFRTADGKTPLVDVEEFPELVPLAGQIEWRPMRKLPDLPWEMARFDINLAPLEFGNVFCEAKSELKFFEAALVDVPTVASPTGPFRRAIVHGETGFLAASPEDWTRYLQCLVESPELRRTMAHRAYHATLSTFGPRRRMLQLGTVLDQLDTRSRAARGFALAAARARTPAPLPTIYPSEVAFEHDSGGLAEVTVIIPSHNYEHYVVEALDSVAAQTLETLDLVVVDDASPDRSLEVTVAWARRNAARFNRIVVLKNERNYGLGPSRNVGFDAARSPYVLPLDADNRLQPECCELLLAAIRNTTKAFVYPTIQHFDASSALISNVPYCAQHLAAGNYIDAMALISKEAWAMVGGYDHVRFGWEDYDLWCRFAELGLAGEWVPEVLADYRVHAASMLRQQTTVTQNYMTLMRDFERRHPWVGLVDRPASLMPITASAVAKPEPSRLDRLISILRCPVTGQKLMMSDDGTHLISLDRTQQWPIVEGRPALAPELAEPEVRPYDLISNEVPQPALDIINETVGWVLNLSAGGSAVKHDRVVEVEYAIFRHTDVLADAHHLPFDDESFDAVISMNAFEHYRDPPKVAAELMRVLKPGGRIHVRTAFLQPLHEKPWHFYNCTRYGMKAWFEAFNEEKLDVSLNFCPNHTVSWIASECEQAMRQDLSASEVDAFIDARMGEFVELWRDPAKRASPLWQNFEKLLQDRQEVTAAGFEFIGRKPTRAEAGHRNMRR</sequence>
<evidence type="ECO:0000313" key="6">
    <source>
        <dbReference type="EMBL" id="MCK0198405.1"/>
    </source>
</evidence>
<reference evidence="6 7" key="1">
    <citation type="submission" date="2022-04" db="EMBL/GenBank/DDBJ databases">
        <authorList>
            <person name="Grouzdev D.S."/>
            <person name="Pantiukh K.S."/>
            <person name="Krutkina M.S."/>
        </authorList>
    </citation>
    <scope>NUCLEOTIDE SEQUENCE [LARGE SCALE GENOMIC DNA]</scope>
    <source>
        <strain evidence="6 7">6x-1</strain>
    </source>
</reference>
<feature type="domain" description="Methyltransferase type 11" evidence="4">
    <location>
        <begin position="1256"/>
        <end position="1302"/>
    </location>
</feature>
<feature type="domain" description="Spore protein YkvP/CgeB glycosyl transferase-like" evidence="5">
    <location>
        <begin position="737"/>
        <end position="849"/>
    </location>
</feature>
<dbReference type="EC" id="2.4.-.-" evidence="6"/>
<dbReference type="InterPro" id="IPR029063">
    <property type="entry name" value="SAM-dependent_MTases_sf"/>
</dbReference>
<accession>A0ABT0DEK6</accession>
<dbReference type="SUPFAM" id="SSF53756">
    <property type="entry name" value="UDP-Glycosyltransferase/glycogen phosphorylase"/>
    <property type="match status" value="1"/>
</dbReference>
<protein>
    <submittedName>
        <fullName evidence="6">Glycosyltransferase</fullName>
        <ecNumber evidence="6">2.4.-.-</ecNumber>
    </submittedName>
</protein>
<dbReference type="Gene3D" id="3.40.50.150">
    <property type="entry name" value="Vaccinia Virus protein VP39"/>
    <property type="match status" value="2"/>
</dbReference>
<gene>
    <name evidence="6" type="ORF">MWN34_15945</name>
</gene>
<evidence type="ECO:0000256" key="1">
    <source>
        <dbReference type="SAM" id="Coils"/>
    </source>
</evidence>
<dbReference type="GO" id="GO:0016757">
    <property type="term" value="F:glycosyltransferase activity"/>
    <property type="evidence" value="ECO:0007669"/>
    <property type="project" value="UniProtKB-KW"/>
</dbReference>
<dbReference type="Pfam" id="PF13578">
    <property type="entry name" value="Methyltransf_24"/>
    <property type="match status" value="1"/>
</dbReference>
<feature type="region of interest" description="Disordered" evidence="2">
    <location>
        <begin position="350"/>
        <end position="371"/>
    </location>
</feature>
<feature type="compositionally biased region" description="Basic and acidic residues" evidence="2">
    <location>
        <begin position="350"/>
        <end position="362"/>
    </location>
</feature>
<dbReference type="InterPro" id="IPR013216">
    <property type="entry name" value="Methyltransf_11"/>
</dbReference>